<sequence length="605" mass="68798">MQHASEEAATCPQNDVCTTRRLMRRGSGCWVHWGHLGGSQEKRRNKQAQAKRYLEALNEQLQQAQARKDAEVVEKQRDRQAILEEVQRSHRNASAELQKKQQKKQLQKEAALDLLVPLGWAKRRSWPESKSRKAPQSSDCRWPKWRWIGPWQLKNNIASRSSSSNRNIGKTSRCSCEDSMSPLKLRSKTPSRKKRRQTSDWPRSGSELRLSLRKPNCPEGCFTRSGRIRNASILWSTPWEWPWFRSRGRRTGPDVSMPRLTTTDAAQNGAGLARRSTGTRPRGGAGRAAPAPNLMPRRRSPSRSDSRRRSPPRKSRKESRSRSRRGRDGRDGRDGREKADEKLGKPLPEWGTIGIIQELKPAGIGFIRPHSGKVDDKDLFFHKSALKNSSFDALAIGDECTYEAVLDETKGKAAAKNIVLKNGNSGGGGGGVGTIPAIDVADDEDDAAEEQRVERDCRAYEKKRLEELFARQDQRTRRTREMAEGFRKKIQEGGNKGADEKAADQWQAEVWRQSRETAEAEEAKKQMLKREARKELDKQLFADMMKTTGMKKLRRPGNLEQDLLLNRPLVEQMVKSGYKTELTVPMLEKALDLKAEQARKRVESR</sequence>
<name>A0A9P1BU93_9DINO</name>
<dbReference type="Proteomes" id="UP001152797">
    <property type="component" value="Unassembled WGS sequence"/>
</dbReference>
<feature type="compositionally biased region" description="Basic residues" evidence="2">
    <location>
        <begin position="185"/>
        <end position="196"/>
    </location>
</feature>
<dbReference type="EMBL" id="CAMXCT030000498">
    <property type="protein sequence ID" value="CAL4766901.1"/>
    <property type="molecule type" value="Genomic_DNA"/>
</dbReference>
<evidence type="ECO:0000313" key="5">
    <source>
        <dbReference type="EMBL" id="CAL1132964.1"/>
    </source>
</evidence>
<evidence type="ECO:0000259" key="3">
    <source>
        <dbReference type="PROSITE" id="PS51857"/>
    </source>
</evidence>
<dbReference type="AlphaFoldDB" id="A0A9P1BU93"/>
<feature type="domain" description="CSD" evidence="3">
    <location>
        <begin position="351"/>
        <end position="420"/>
    </location>
</feature>
<keyword evidence="1" id="KW-0175">Coiled coil</keyword>
<accession>A0A9P1BU93</accession>
<dbReference type="InterPro" id="IPR002059">
    <property type="entry name" value="CSP_DNA-bd"/>
</dbReference>
<dbReference type="InterPro" id="IPR012340">
    <property type="entry name" value="NA-bd_OB-fold"/>
</dbReference>
<dbReference type="GO" id="GO:0003676">
    <property type="term" value="F:nucleic acid binding"/>
    <property type="evidence" value="ECO:0007669"/>
    <property type="project" value="InterPro"/>
</dbReference>
<evidence type="ECO:0000313" key="7">
    <source>
        <dbReference type="Proteomes" id="UP001152797"/>
    </source>
</evidence>
<feature type="region of interest" description="Disordered" evidence="2">
    <location>
        <begin position="158"/>
        <end position="207"/>
    </location>
</feature>
<feature type="compositionally biased region" description="Low complexity" evidence="2">
    <location>
        <begin position="158"/>
        <end position="168"/>
    </location>
</feature>
<dbReference type="SUPFAM" id="SSF50249">
    <property type="entry name" value="Nucleic acid-binding proteins"/>
    <property type="match status" value="1"/>
</dbReference>
<feature type="region of interest" description="Disordered" evidence="2">
    <location>
        <begin position="250"/>
        <end position="348"/>
    </location>
</feature>
<dbReference type="EMBL" id="CAMXCT010000498">
    <property type="protein sequence ID" value="CAI3979589.1"/>
    <property type="molecule type" value="Genomic_DNA"/>
</dbReference>
<dbReference type="PROSITE" id="PS51857">
    <property type="entry name" value="CSD_2"/>
    <property type="match status" value="1"/>
</dbReference>
<reference evidence="5" key="2">
    <citation type="submission" date="2024-04" db="EMBL/GenBank/DDBJ databases">
        <authorList>
            <person name="Chen Y."/>
            <person name="Shah S."/>
            <person name="Dougan E. K."/>
            <person name="Thang M."/>
            <person name="Chan C."/>
        </authorList>
    </citation>
    <scope>NUCLEOTIDE SEQUENCE [LARGE SCALE GENOMIC DNA]</scope>
</reference>
<feature type="compositionally biased region" description="Basic and acidic residues" evidence="2">
    <location>
        <begin position="318"/>
        <end position="344"/>
    </location>
</feature>
<dbReference type="Gene3D" id="2.40.50.140">
    <property type="entry name" value="Nucleic acid-binding proteins"/>
    <property type="match status" value="1"/>
</dbReference>
<evidence type="ECO:0000256" key="2">
    <source>
        <dbReference type="SAM" id="MobiDB-lite"/>
    </source>
</evidence>
<evidence type="ECO:0000313" key="4">
    <source>
        <dbReference type="EMBL" id="CAI3979589.1"/>
    </source>
</evidence>
<organism evidence="4">
    <name type="scientific">Cladocopium goreaui</name>
    <dbReference type="NCBI Taxonomy" id="2562237"/>
    <lineage>
        <taxon>Eukaryota</taxon>
        <taxon>Sar</taxon>
        <taxon>Alveolata</taxon>
        <taxon>Dinophyceae</taxon>
        <taxon>Suessiales</taxon>
        <taxon>Symbiodiniaceae</taxon>
        <taxon>Cladocopium</taxon>
    </lineage>
</organism>
<proteinExistence type="predicted"/>
<evidence type="ECO:0000313" key="6">
    <source>
        <dbReference type="EMBL" id="CAL4766901.1"/>
    </source>
</evidence>
<protein>
    <submittedName>
        <fullName evidence="6">CSD domain-containing protein</fullName>
    </submittedName>
</protein>
<comment type="caution">
    <text evidence="4">The sequence shown here is derived from an EMBL/GenBank/DDBJ whole genome shotgun (WGS) entry which is preliminary data.</text>
</comment>
<keyword evidence="7" id="KW-1185">Reference proteome</keyword>
<reference evidence="4" key="1">
    <citation type="submission" date="2022-10" db="EMBL/GenBank/DDBJ databases">
        <authorList>
            <person name="Chen Y."/>
            <person name="Dougan E. K."/>
            <person name="Chan C."/>
            <person name="Rhodes N."/>
            <person name="Thang M."/>
        </authorList>
    </citation>
    <scope>NUCLEOTIDE SEQUENCE</scope>
</reference>
<gene>
    <name evidence="4" type="ORF">C1SCF055_LOCUS7528</name>
</gene>
<dbReference type="EMBL" id="CAMXCT020000498">
    <property type="protein sequence ID" value="CAL1132964.1"/>
    <property type="molecule type" value="Genomic_DNA"/>
</dbReference>
<feature type="coiled-coil region" evidence="1">
    <location>
        <begin position="43"/>
        <end position="112"/>
    </location>
</feature>
<evidence type="ECO:0000256" key="1">
    <source>
        <dbReference type="SAM" id="Coils"/>
    </source>
</evidence>
<dbReference type="Pfam" id="PF00313">
    <property type="entry name" value="CSD"/>
    <property type="match status" value="1"/>
</dbReference>